<organism evidence="1 2">
    <name type="scientific">Coemansia spiralis</name>
    <dbReference type="NCBI Taxonomy" id="417178"/>
    <lineage>
        <taxon>Eukaryota</taxon>
        <taxon>Fungi</taxon>
        <taxon>Fungi incertae sedis</taxon>
        <taxon>Zoopagomycota</taxon>
        <taxon>Kickxellomycotina</taxon>
        <taxon>Kickxellomycetes</taxon>
        <taxon>Kickxellales</taxon>
        <taxon>Kickxellaceae</taxon>
        <taxon>Coemansia</taxon>
    </lineage>
</organism>
<gene>
    <name evidence="1" type="ORF">GGI25_000072</name>
</gene>
<evidence type="ECO:0000313" key="1">
    <source>
        <dbReference type="EMBL" id="KAJ2681117.1"/>
    </source>
</evidence>
<proteinExistence type="predicted"/>
<comment type="caution">
    <text evidence="1">The sequence shown here is derived from an EMBL/GenBank/DDBJ whole genome shotgun (WGS) entry which is preliminary data.</text>
</comment>
<evidence type="ECO:0000313" key="2">
    <source>
        <dbReference type="Proteomes" id="UP001151518"/>
    </source>
</evidence>
<accession>A0A9W8L1E1</accession>
<dbReference type="EMBL" id="JANBTW010000001">
    <property type="protein sequence ID" value="KAJ2681117.1"/>
    <property type="molecule type" value="Genomic_DNA"/>
</dbReference>
<sequence>MHNADGGFVECGGCTQMAVFVRLLAVESGAKDAQGLKAADSATLRLLASIVFPVYNKPRLVAGELEQMVLGMTRCVADAQGVFLADDLWAALGARQQFRRRAALEAWLQACPACTATAASDACNACYVVDAE</sequence>
<dbReference type="Proteomes" id="UP001151518">
    <property type="component" value="Unassembled WGS sequence"/>
</dbReference>
<protein>
    <submittedName>
        <fullName evidence="1">Uncharacterized protein</fullName>
    </submittedName>
</protein>
<name>A0A9W8L1E1_9FUNG</name>
<dbReference type="AlphaFoldDB" id="A0A9W8L1E1"/>
<reference evidence="1" key="1">
    <citation type="submission" date="2022-07" db="EMBL/GenBank/DDBJ databases">
        <title>Phylogenomic reconstructions and comparative analyses of Kickxellomycotina fungi.</title>
        <authorList>
            <person name="Reynolds N.K."/>
            <person name="Stajich J.E."/>
            <person name="Barry K."/>
            <person name="Grigoriev I.V."/>
            <person name="Crous P."/>
            <person name="Smith M.E."/>
        </authorList>
    </citation>
    <scope>NUCLEOTIDE SEQUENCE</scope>
    <source>
        <strain evidence="1">NRRL 3115</strain>
    </source>
</reference>